<sequence length="527" mass="58518">MPGSENETDDVELTQRRERGRRAQRAFRRRQIDTIRELREDNQALREAIDEISRAAAAGPAHARGRQSNLQVAIQNAFRVAGLDASVARSLGDLGDDDDSDPSLNTPGLQQQQQQGLVGGGSIDPALEFMSLGAPLLLTTAASSANIYTQLAASAPPPYYQTPSEASSGGRMSPRLTYGLWVEPDRAIRIVQPPHDIVPYVGEGMRSLAGTIFWTGMGFSLGAFRTIIDARYRGMVLGPDASSSSDDCDFAGDDSDYADDDTDDALLLSVFRHAHPKRRQLLHNHAVVVAGGPDDDILDEPPVEDDDDPIPPLPAQHDYGRTANQPFSAPRGPQATSQRPSPPQQTPPHPHPHPSQKNQKRYRRRVRRAYRIIQRMFGPTTRHTSDQTVYDIIHARFTWRTKGWIAGDHPGRDPDGPMRLFAAILQEADHPAAYGEAHLWMTPLEIEAYVQSRLRMTPAGWTPWEEALKGRGDARRIQMVNRLVDLFVLHGMCFGDGPRWRADKVARWTEQWIEQIAVGPAGVGLWF</sequence>
<protein>
    <recommendedName>
        <fullName evidence="5">BZIP domain-containing protein</fullName>
    </recommendedName>
</protein>
<comment type="caution">
    <text evidence="3">The sequence shown here is derived from an EMBL/GenBank/DDBJ whole genome shotgun (WGS) entry which is preliminary data.</text>
</comment>
<feature type="region of interest" description="Disordered" evidence="2">
    <location>
        <begin position="292"/>
        <end position="363"/>
    </location>
</feature>
<keyword evidence="4" id="KW-1185">Reference proteome</keyword>
<evidence type="ECO:0008006" key="5">
    <source>
        <dbReference type="Google" id="ProtNLM"/>
    </source>
</evidence>
<accession>A0AA40CV49</accession>
<name>A0AA40CV49_9PEZI</name>
<organism evidence="3 4">
    <name type="scientific">Cercophora newfieldiana</name>
    <dbReference type="NCBI Taxonomy" id="92897"/>
    <lineage>
        <taxon>Eukaryota</taxon>
        <taxon>Fungi</taxon>
        <taxon>Dikarya</taxon>
        <taxon>Ascomycota</taxon>
        <taxon>Pezizomycotina</taxon>
        <taxon>Sordariomycetes</taxon>
        <taxon>Sordariomycetidae</taxon>
        <taxon>Sordariales</taxon>
        <taxon>Lasiosphaeriaceae</taxon>
        <taxon>Cercophora</taxon>
    </lineage>
</organism>
<feature type="compositionally biased region" description="Acidic residues" evidence="2">
    <location>
        <begin position="293"/>
        <end position="309"/>
    </location>
</feature>
<feature type="compositionally biased region" description="Pro residues" evidence="2">
    <location>
        <begin position="340"/>
        <end position="349"/>
    </location>
</feature>
<gene>
    <name evidence="3" type="ORF">B0T16DRAFT_454935</name>
</gene>
<feature type="compositionally biased region" description="Acidic residues" evidence="2">
    <location>
        <begin position="1"/>
        <end position="12"/>
    </location>
</feature>
<proteinExistence type="predicted"/>
<feature type="coiled-coil region" evidence="1">
    <location>
        <begin position="28"/>
        <end position="55"/>
    </location>
</feature>
<dbReference type="Proteomes" id="UP001174936">
    <property type="component" value="Unassembled WGS sequence"/>
</dbReference>
<dbReference type="AlphaFoldDB" id="A0AA40CV49"/>
<evidence type="ECO:0000313" key="3">
    <source>
        <dbReference type="EMBL" id="KAK0652580.1"/>
    </source>
</evidence>
<reference evidence="3" key="1">
    <citation type="submission" date="2023-06" db="EMBL/GenBank/DDBJ databases">
        <title>Genome-scale phylogeny and comparative genomics of the fungal order Sordariales.</title>
        <authorList>
            <consortium name="Lawrence Berkeley National Laboratory"/>
            <person name="Hensen N."/>
            <person name="Bonometti L."/>
            <person name="Westerberg I."/>
            <person name="Brannstrom I.O."/>
            <person name="Guillou S."/>
            <person name="Cros-Aarteil S."/>
            <person name="Calhoun S."/>
            <person name="Haridas S."/>
            <person name="Kuo A."/>
            <person name="Mondo S."/>
            <person name="Pangilinan J."/>
            <person name="Riley R."/>
            <person name="Labutti K."/>
            <person name="Andreopoulos B."/>
            <person name="Lipzen A."/>
            <person name="Chen C."/>
            <person name="Yanf M."/>
            <person name="Daum C."/>
            <person name="Ng V."/>
            <person name="Clum A."/>
            <person name="Steindorff A."/>
            <person name="Ohm R."/>
            <person name="Martin F."/>
            <person name="Silar P."/>
            <person name="Natvig D."/>
            <person name="Lalanne C."/>
            <person name="Gautier V."/>
            <person name="Ament-Velasquez S.L."/>
            <person name="Kruys A."/>
            <person name="Hutchinson M.I."/>
            <person name="Powell A.J."/>
            <person name="Barry K."/>
            <person name="Miller A.N."/>
            <person name="Grigoriev I.V."/>
            <person name="Debuchy R."/>
            <person name="Gladieux P."/>
            <person name="Thoren M.H."/>
            <person name="Johannesson H."/>
        </authorList>
    </citation>
    <scope>NUCLEOTIDE SEQUENCE</scope>
    <source>
        <strain evidence="3">SMH2532-1</strain>
    </source>
</reference>
<feature type="compositionally biased region" description="Basic residues" evidence="2">
    <location>
        <begin position="350"/>
        <end position="363"/>
    </location>
</feature>
<evidence type="ECO:0000256" key="1">
    <source>
        <dbReference type="SAM" id="Coils"/>
    </source>
</evidence>
<feature type="region of interest" description="Disordered" evidence="2">
    <location>
        <begin position="91"/>
        <end position="120"/>
    </location>
</feature>
<feature type="region of interest" description="Disordered" evidence="2">
    <location>
        <begin position="1"/>
        <end position="25"/>
    </location>
</feature>
<dbReference type="EMBL" id="JAULSV010000002">
    <property type="protein sequence ID" value="KAK0652580.1"/>
    <property type="molecule type" value="Genomic_DNA"/>
</dbReference>
<evidence type="ECO:0000256" key="2">
    <source>
        <dbReference type="SAM" id="MobiDB-lite"/>
    </source>
</evidence>
<keyword evidence="1" id="KW-0175">Coiled coil</keyword>
<evidence type="ECO:0000313" key="4">
    <source>
        <dbReference type="Proteomes" id="UP001174936"/>
    </source>
</evidence>